<dbReference type="NCBIfam" id="TIGR02254">
    <property type="entry name" value="YjjG_YfnB"/>
    <property type="match status" value="1"/>
</dbReference>
<dbReference type="InterPro" id="IPR023198">
    <property type="entry name" value="PGP-like_dom2"/>
</dbReference>
<name>A0A430A0L2_9ENTE</name>
<dbReference type="Proteomes" id="UP000287857">
    <property type="component" value="Unassembled WGS sequence"/>
</dbReference>
<dbReference type="SFLD" id="SFLDS00003">
    <property type="entry name" value="Haloacid_Dehalogenase"/>
    <property type="match status" value="1"/>
</dbReference>
<dbReference type="PANTHER" id="PTHR47478:SF1">
    <property type="entry name" value="PYRIMIDINE 5'-NUCLEOTIDASE YJJG"/>
    <property type="match status" value="1"/>
</dbReference>
<comment type="caution">
    <text evidence="1">The sequence shown here is derived from an EMBL/GenBank/DDBJ whole genome shotgun (WGS) entry which is preliminary data.</text>
</comment>
<dbReference type="NCBIfam" id="TIGR01549">
    <property type="entry name" value="HAD-SF-IA-v1"/>
    <property type="match status" value="1"/>
</dbReference>
<dbReference type="PRINTS" id="PR00413">
    <property type="entry name" value="HADHALOGNASE"/>
</dbReference>
<dbReference type="SFLD" id="SFLDG01129">
    <property type="entry name" value="C1.5:_HAD__Beta-PGM__Phosphata"/>
    <property type="match status" value="1"/>
</dbReference>
<proteinExistence type="predicted"/>
<dbReference type="InterPro" id="IPR052550">
    <property type="entry name" value="Pyrimidine_5'-ntase_YjjG"/>
</dbReference>
<keyword evidence="2" id="KW-1185">Reference proteome</keyword>
<reference evidence="1 2" key="1">
    <citation type="submission" date="2017-05" db="EMBL/GenBank/DDBJ databases">
        <title>Vagococcus spp. assemblies.</title>
        <authorList>
            <person name="Gulvik C.A."/>
        </authorList>
    </citation>
    <scope>NUCLEOTIDE SEQUENCE [LARGE SCALE GENOMIC DNA]</scope>
    <source>
        <strain evidence="1 2">SS1995</strain>
    </source>
</reference>
<dbReference type="InterPro" id="IPR036412">
    <property type="entry name" value="HAD-like_sf"/>
</dbReference>
<protein>
    <submittedName>
        <fullName evidence="1">Noncanonical pyrimidine nucleotidase, YjjG family</fullName>
    </submittedName>
</protein>
<organism evidence="1 2">
    <name type="scientific">Vagococcus vulneris</name>
    <dbReference type="NCBI Taxonomy" id="1977869"/>
    <lineage>
        <taxon>Bacteria</taxon>
        <taxon>Bacillati</taxon>
        <taxon>Bacillota</taxon>
        <taxon>Bacilli</taxon>
        <taxon>Lactobacillales</taxon>
        <taxon>Enterococcaceae</taxon>
        <taxon>Vagococcus</taxon>
    </lineage>
</organism>
<dbReference type="RefSeq" id="WP_125983404.1">
    <property type="nucleotide sequence ID" value="NZ_NGJS01000003.1"/>
</dbReference>
<gene>
    <name evidence="1" type="ORF">CBF37_03895</name>
</gene>
<dbReference type="GO" id="GO:0008253">
    <property type="term" value="F:5'-nucleotidase activity"/>
    <property type="evidence" value="ECO:0007669"/>
    <property type="project" value="InterPro"/>
</dbReference>
<evidence type="ECO:0000313" key="2">
    <source>
        <dbReference type="Proteomes" id="UP000287857"/>
    </source>
</evidence>
<evidence type="ECO:0000313" key="1">
    <source>
        <dbReference type="EMBL" id="RST99873.1"/>
    </source>
</evidence>
<accession>A0A430A0L2</accession>
<dbReference type="InterPro" id="IPR011951">
    <property type="entry name" value="HAD-SF_hydro_IA_YjjG/PynA"/>
</dbReference>
<sequence length="229" mass="26733">MNKYDYIIFDLDNTLLDFSLSEKYALNKLLTKYGVIPNEENVNVYKEINQKLWDQLEQGKIKKETLLENRFKLFFQSCGVVVDGTKADDEYRSFLEERTDTIEGAHEVLEYLKDKGYKLVVGTNGIGRTQRVRLKNNDMKKYFDAVFISEEIGFDKPDVRFFDHLLNSLNITETSQVLMVGDSLSSDILGAYRSGISSVWYNKKHDIKKEFVNYNYDEILILKDLLDKL</sequence>
<dbReference type="InterPro" id="IPR041492">
    <property type="entry name" value="HAD_2"/>
</dbReference>
<dbReference type="SUPFAM" id="SSF56784">
    <property type="entry name" value="HAD-like"/>
    <property type="match status" value="1"/>
</dbReference>
<dbReference type="OrthoDB" id="9802350at2"/>
<dbReference type="InterPro" id="IPR023214">
    <property type="entry name" value="HAD_sf"/>
</dbReference>
<dbReference type="Gene3D" id="3.40.50.1000">
    <property type="entry name" value="HAD superfamily/HAD-like"/>
    <property type="match status" value="1"/>
</dbReference>
<dbReference type="EMBL" id="NGJS01000003">
    <property type="protein sequence ID" value="RST99873.1"/>
    <property type="molecule type" value="Genomic_DNA"/>
</dbReference>
<dbReference type="InterPro" id="IPR006439">
    <property type="entry name" value="HAD-SF_hydro_IA"/>
</dbReference>
<dbReference type="PANTHER" id="PTHR47478">
    <property type="match status" value="1"/>
</dbReference>
<dbReference type="Pfam" id="PF13419">
    <property type="entry name" value="HAD_2"/>
    <property type="match status" value="1"/>
</dbReference>
<dbReference type="AlphaFoldDB" id="A0A430A0L2"/>
<dbReference type="Gene3D" id="1.10.150.240">
    <property type="entry name" value="Putative phosphatase, domain 2"/>
    <property type="match status" value="1"/>
</dbReference>